<protein>
    <submittedName>
        <fullName evidence="2">Uncharacterized protein</fullName>
    </submittedName>
</protein>
<keyword evidence="1" id="KW-0472">Membrane</keyword>
<keyword evidence="1" id="KW-0812">Transmembrane</keyword>
<keyword evidence="1" id="KW-1133">Transmembrane helix</keyword>
<organism evidence="2 3">
    <name type="scientific">Myotis myotis</name>
    <name type="common">Greater mouse-eared bat</name>
    <name type="synonym">Vespertilio myotis</name>
    <dbReference type="NCBI Taxonomy" id="51298"/>
    <lineage>
        <taxon>Eukaryota</taxon>
        <taxon>Metazoa</taxon>
        <taxon>Chordata</taxon>
        <taxon>Craniata</taxon>
        <taxon>Vertebrata</taxon>
        <taxon>Euteleostomi</taxon>
        <taxon>Mammalia</taxon>
        <taxon>Eutheria</taxon>
        <taxon>Laurasiatheria</taxon>
        <taxon>Chiroptera</taxon>
        <taxon>Yangochiroptera</taxon>
        <taxon>Vespertilionidae</taxon>
        <taxon>Myotis</taxon>
    </lineage>
</organism>
<proteinExistence type="predicted"/>
<keyword evidence="3" id="KW-1185">Reference proteome</keyword>
<dbReference type="AlphaFoldDB" id="A0A7J7Z5X3"/>
<accession>A0A7J7Z5X3</accession>
<reference evidence="2 3" key="1">
    <citation type="journal article" date="2020" name="Nature">
        <title>Six reference-quality genomes reveal evolution of bat adaptations.</title>
        <authorList>
            <person name="Jebb D."/>
            <person name="Huang Z."/>
            <person name="Pippel M."/>
            <person name="Hughes G.M."/>
            <person name="Lavrichenko K."/>
            <person name="Devanna P."/>
            <person name="Winkler S."/>
            <person name="Jermiin L.S."/>
            <person name="Skirmuntt E.C."/>
            <person name="Katzourakis A."/>
            <person name="Burkitt-Gray L."/>
            <person name="Ray D.A."/>
            <person name="Sullivan K.A.M."/>
            <person name="Roscito J.G."/>
            <person name="Kirilenko B.M."/>
            <person name="Davalos L.M."/>
            <person name="Corthals A.P."/>
            <person name="Power M.L."/>
            <person name="Jones G."/>
            <person name="Ransome R.D."/>
            <person name="Dechmann D.K.N."/>
            <person name="Locatelli A.G."/>
            <person name="Puechmaille S.J."/>
            <person name="Fedrigo O."/>
            <person name="Jarvis E.D."/>
            <person name="Hiller M."/>
            <person name="Vernes S.C."/>
            <person name="Myers E.W."/>
            <person name="Teeling E.C."/>
        </authorList>
    </citation>
    <scope>NUCLEOTIDE SEQUENCE [LARGE SCALE GENOMIC DNA]</scope>
    <source>
        <strain evidence="2">MMyoMyo1</strain>
        <tissue evidence="2">Flight muscle</tissue>
    </source>
</reference>
<gene>
    <name evidence="2" type="ORF">mMyoMyo1_010505</name>
</gene>
<comment type="caution">
    <text evidence="2">The sequence shown here is derived from an EMBL/GenBank/DDBJ whole genome shotgun (WGS) entry which is preliminary data.</text>
</comment>
<name>A0A7J7Z5X3_MYOMY</name>
<dbReference type="EMBL" id="JABWUV010000003">
    <property type="protein sequence ID" value="KAF6369100.1"/>
    <property type="molecule type" value="Genomic_DNA"/>
</dbReference>
<dbReference type="Proteomes" id="UP000527355">
    <property type="component" value="Unassembled WGS sequence"/>
</dbReference>
<feature type="transmembrane region" description="Helical" evidence="1">
    <location>
        <begin position="136"/>
        <end position="155"/>
    </location>
</feature>
<evidence type="ECO:0000256" key="1">
    <source>
        <dbReference type="SAM" id="Phobius"/>
    </source>
</evidence>
<evidence type="ECO:0000313" key="2">
    <source>
        <dbReference type="EMBL" id="KAF6369100.1"/>
    </source>
</evidence>
<evidence type="ECO:0000313" key="3">
    <source>
        <dbReference type="Proteomes" id="UP000527355"/>
    </source>
</evidence>
<sequence length="156" mass="17372">MTHTDHQGPDAQCRSCRVAVTWQWQFSGDAPKNQRGGSPIPRGPRHSTFGRGLCCCWGTVSPKSGYCTLACAFHTLQDSSFAECPLTLQDPWGMLESRFQPNPRGSGRGTPPAGGTLLIPQMPRFYHSCPFCQPFLGKYFPIFFVCVCWVLFCFLT</sequence>